<dbReference type="PRINTS" id="PR01270">
    <property type="entry name" value="HDASUPER"/>
</dbReference>
<dbReference type="GO" id="GO:0033698">
    <property type="term" value="C:Rpd3L complex"/>
    <property type="evidence" value="ECO:0007669"/>
    <property type="project" value="UniProtKB-ARBA"/>
</dbReference>
<keyword evidence="6" id="KW-0805">Transcription regulation</keyword>
<accession>A0A177FG60</accession>
<feature type="compositionally biased region" description="Acidic residues" evidence="10">
    <location>
        <begin position="493"/>
        <end position="506"/>
    </location>
</feature>
<feature type="compositionally biased region" description="Acidic residues" evidence="10">
    <location>
        <begin position="406"/>
        <end position="415"/>
    </location>
</feature>
<feature type="compositionally biased region" description="Polar residues" evidence="10">
    <location>
        <begin position="705"/>
        <end position="718"/>
    </location>
</feature>
<name>A0A177FG60_9EURO</name>
<organism evidence="12 13">
    <name type="scientific">Fonsecaea monophora</name>
    <dbReference type="NCBI Taxonomy" id="254056"/>
    <lineage>
        <taxon>Eukaryota</taxon>
        <taxon>Fungi</taxon>
        <taxon>Dikarya</taxon>
        <taxon>Ascomycota</taxon>
        <taxon>Pezizomycotina</taxon>
        <taxon>Eurotiomycetes</taxon>
        <taxon>Chaetothyriomycetidae</taxon>
        <taxon>Chaetothyriales</taxon>
        <taxon>Herpotrichiellaceae</taxon>
        <taxon>Fonsecaea</taxon>
    </lineage>
</organism>
<evidence type="ECO:0000313" key="12">
    <source>
        <dbReference type="EMBL" id="OAG43273.1"/>
    </source>
</evidence>
<proteinExistence type="inferred from homology"/>
<dbReference type="InterPro" id="IPR000286">
    <property type="entry name" value="HDACs"/>
</dbReference>
<dbReference type="EC" id="3.5.1.98" evidence="2"/>
<evidence type="ECO:0000256" key="3">
    <source>
        <dbReference type="ARBA" id="ARBA00022491"/>
    </source>
</evidence>
<dbReference type="OrthoDB" id="1918432at2759"/>
<sequence>MAFAPVDNLPLKREDKKRVAYFYDSDVGNYAYVSGHPMKPHRIRLAHSLVMNYGLYKKMEIYRAKPASKYEMTQFHTDEYIDFLAKVTPDNMDSYQKEQQKYNVGDDCPVFDGLFEFCGISAGGSMEGAARLNRQKADIAINWAGGLHHAKKSEASGFCYVNDIVLGIIELLRFHKRVLYIDIDVHHGDGVEEAFYTTDRVMTVSFHKYGEYFPGTGELRDIGVGSGKYYAVNFPLRDGIDDSSYKGIFEPVIRATMEYYQPSAVVLQCGGDSLSGDRLGCFNLSMRGHANCVRFVKSFNLPTLILGGGGYTMRNVARTWAFETGCLVGDFMQPNLPYNDYYEYYAPDYELDVRPSNMENANSREYLEKILSQVLENMKRTAHAPSVQMTDVPRDSLGMNDEDEAAIDDLDEDQNPDTRITQRKADKYVQKNGELSESEDEEMEELNGHPSASRKRRIIQNFRHIMDVGGNDSGVETRSGTGTPQQASSLPDEAADEMNVDDDLDDKVDQQTPSPANGEQRLNDSAGASGLQSPDHRVPAENADGDVEMGDAEAPDGDAAPADETEAVRPTEEESSIIIQQQRTPPASPPTPDAAEHSPNVPNTTVSDTAMADTEEGKSVTPPTTSTAPANSDATGTADPEAAIKQENIGDDEVAKTQEEGHVERESANVEGEARTEALAKVGISEATEDQGQRGDIKASPEIPETTTETGADSVQVS</sequence>
<keyword evidence="4" id="KW-0378">Hydrolase</keyword>
<dbReference type="FunFam" id="3.40.800.20:FF:000001">
    <property type="entry name" value="Histone deacetylase"/>
    <property type="match status" value="1"/>
</dbReference>
<dbReference type="InterPro" id="IPR037138">
    <property type="entry name" value="His_deacetylse_dom_sf"/>
</dbReference>
<reference evidence="12 13" key="1">
    <citation type="submission" date="2016-03" db="EMBL/GenBank/DDBJ databases">
        <title>Draft genome sequence of the Fonsecaea monophora CBS 269.37.</title>
        <authorList>
            <person name="Bombassaro A."/>
            <person name="Vinicius W.A."/>
            <person name="De Hoog S."/>
            <person name="Sun J."/>
            <person name="Souza E.M."/>
            <person name="Raittz R.T."/>
            <person name="Costa F."/>
            <person name="Leao A.C."/>
            <person name="Tadra-Sfeir M.Z."/>
            <person name="Baura V."/>
            <person name="Balsanelli E."/>
            <person name="Pedrosa F.O."/>
            <person name="Moreno L.F."/>
            <person name="Steffens M.B."/>
            <person name="Xi L."/>
            <person name="Bocca A.L."/>
            <person name="Felipe M.S."/>
            <person name="Teixeira M."/>
            <person name="Telles Filho F.Q."/>
            <person name="Azevedo C.M."/>
            <person name="Gomes R."/>
            <person name="Vicente V.A."/>
        </authorList>
    </citation>
    <scope>NUCLEOTIDE SEQUENCE [LARGE SCALE GENOMIC DNA]</scope>
    <source>
        <strain evidence="12 13">CBS 269.37</strain>
    </source>
</reference>
<feature type="compositionally biased region" description="Acidic residues" evidence="10">
    <location>
        <begin position="543"/>
        <end position="565"/>
    </location>
</feature>
<evidence type="ECO:0000259" key="11">
    <source>
        <dbReference type="Pfam" id="PF00850"/>
    </source>
</evidence>
<feature type="compositionally biased region" description="Polar residues" evidence="10">
    <location>
        <begin position="474"/>
        <end position="489"/>
    </location>
</feature>
<dbReference type="GO" id="GO:0141221">
    <property type="term" value="F:histone deacetylase activity, hydrolytic mechanism"/>
    <property type="evidence" value="ECO:0007669"/>
    <property type="project" value="UniProtKB-EC"/>
</dbReference>
<dbReference type="Proteomes" id="UP000077002">
    <property type="component" value="Unassembled WGS sequence"/>
</dbReference>
<keyword evidence="7" id="KW-0804">Transcription</keyword>
<dbReference type="Pfam" id="PF00850">
    <property type="entry name" value="Hist_deacetyl"/>
    <property type="match status" value="1"/>
</dbReference>
<evidence type="ECO:0000256" key="9">
    <source>
        <dbReference type="ARBA" id="ARBA00061569"/>
    </source>
</evidence>
<keyword evidence="3" id="KW-0678">Repressor</keyword>
<dbReference type="InterPro" id="IPR023801">
    <property type="entry name" value="His_deacetylse_dom"/>
</dbReference>
<comment type="caution">
    <text evidence="12">The sequence shown here is derived from an EMBL/GenBank/DDBJ whole genome shotgun (WGS) entry which is preliminary data.</text>
</comment>
<dbReference type="InterPro" id="IPR023696">
    <property type="entry name" value="Ureohydrolase_dom_sf"/>
</dbReference>
<keyword evidence="8" id="KW-0539">Nucleus</keyword>
<dbReference type="GO" id="GO:0031507">
    <property type="term" value="P:heterochromatin formation"/>
    <property type="evidence" value="ECO:0007669"/>
    <property type="project" value="TreeGrafter"/>
</dbReference>
<comment type="subcellular location">
    <subcellularLocation>
        <location evidence="1">Nucleus</location>
    </subcellularLocation>
</comment>
<evidence type="ECO:0000256" key="4">
    <source>
        <dbReference type="ARBA" id="ARBA00022801"/>
    </source>
</evidence>
<dbReference type="AlphaFoldDB" id="A0A177FG60"/>
<evidence type="ECO:0000256" key="1">
    <source>
        <dbReference type="ARBA" id="ARBA00004123"/>
    </source>
</evidence>
<dbReference type="Gene3D" id="3.40.800.20">
    <property type="entry name" value="Histone deacetylase domain"/>
    <property type="match status" value="1"/>
</dbReference>
<feature type="compositionally biased region" description="Basic and acidic residues" evidence="10">
    <location>
        <begin position="653"/>
        <end position="678"/>
    </location>
</feature>
<evidence type="ECO:0000256" key="7">
    <source>
        <dbReference type="ARBA" id="ARBA00023163"/>
    </source>
</evidence>
<dbReference type="RefSeq" id="XP_022515225.1">
    <property type="nucleotide sequence ID" value="XM_022652537.1"/>
</dbReference>
<keyword evidence="5" id="KW-0156">Chromatin regulator</keyword>
<evidence type="ECO:0000256" key="5">
    <source>
        <dbReference type="ARBA" id="ARBA00022853"/>
    </source>
</evidence>
<feature type="compositionally biased region" description="Acidic residues" evidence="10">
    <location>
        <begin position="436"/>
        <end position="445"/>
    </location>
</feature>
<dbReference type="PANTHER" id="PTHR10625">
    <property type="entry name" value="HISTONE DEACETYLASE HDAC1-RELATED"/>
    <property type="match status" value="1"/>
</dbReference>
<evidence type="ECO:0000256" key="2">
    <source>
        <dbReference type="ARBA" id="ARBA00012111"/>
    </source>
</evidence>
<dbReference type="GeneID" id="34597733"/>
<feature type="region of interest" description="Disordered" evidence="10">
    <location>
        <begin position="406"/>
        <end position="718"/>
    </location>
</feature>
<keyword evidence="13" id="KW-1185">Reference proteome</keyword>
<gene>
    <name evidence="12" type="ORF">AYO21_02559</name>
</gene>
<evidence type="ECO:0000256" key="8">
    <source>
        <dbReference type="ARBA" id="ARBA00023242"/>
    </source>
</evidence>
<dbReference type="SUPFAM" id="SSF52768">
    <property type="entry name" value="Arginase/deacetylase"/>
    <property type="match status" value="1"/>
</dbReference>
<comment type="similarity">
    <text evidence="9">Belongs to the histone deacetylase family. HD Type 1 subfamily.</text>
</comment>
<evidence type="ECO:0000256" key="6">
    <source>
        <dbReference type="ARBA" id="ARBA00023015"/>
    </source>
</evidence>
<dbReference type="GO" id="GO:0070210">
    <property type="term" value="C:Rpd3L-Expanded complex"/>
    <property type="evidence" value="ECO:0007669"/>
    <property type="project" value="TreeGrafter"/>
</dbReference>
<feature type="domain" description="Histone deacetylase" evidence="11">
    <location>
        <begin position="36"/>
        <end position="322"/>
    </location>
</feature>
<evidence type="ECO:0000313" key="13">
    <source>
        <dbReference type="Proteomes" id="UP000077002"/>
    </source>
</evidence>
<evidence type="ECO:0000256" key="10">
    <source>
        <dbReference type="SAM" id="MobiDB-lite"/>
    </source>
</evidence>
<protein>
    <recommendedName>
        <fullName evidence="2">histone deacetylase</fullName>
        <ecNumber evidence="2">3.5.1.98</ecNumber>
    </recommendedName>
</protein>
<dbReference type="PRINTS" id="PR01271">
    <property type="entry name" value="HISDACETLASE"/>
</dbReference>
<dbReference type="EMBL" id="LVKK01000011">
    <property type="protein sequence ID" value="OAG43273.1"/>
    <property type="molecule type" value="Genomic_DNA"/>
</dbReference>
<dbReference type="GO" id="GO:0032221">
    <property type="term" value="C:Rpd3S complex"/>
    <property type="evidence" value="ECO:0007669"/>
    <property type="project" value="UniProtKB-ARBA"/>
</dbReference>
<feature type="compositionally biased region" description="Low complexity" evidence="10">
    <location>
        <begin position="619"/>
        <end position="635"/>
    </location>
</feature>
<dbReference type="PANTHER" id="PTHR10625:SF10">
    <property type="entry name" value="HISTONE DEACETYLASE HDAC1"/>
    <property type="match status" value="1"/>
</dbReference>
<dbReference type="InterPro" id="IPR003084">
    <property type="entry name" value="HDAC_I/II"/>
</dbReference>
<dbReference type="CDD" id="cd10004">
    <property type="entry name" value="RPD3-like"/>
    <property type="match status" value="1"/>
</dbReference>